<evidence type="ECO:0000313" key="1">
    <source>
        <dbReference type="EMBL" id="KAG2969521.1"/>
    </source>
</evidence>
<dbReference type="AlphaFoldDB" id="A0A8T1FD64"/>
<accession>A0A8T1FD64</accession>
<organism evidence="1 2">
    <name type="scientific">Phytophthora cactorum</name>
    <dbReference type="NCBI Taxonomy" id="29920"/>
    <lineage>
        <taxon>Eukaryota</taxon>
        <taxon>Sar</taxon>
        <taxon>Stramenopiles</taxon>
        <taxon>Oomycota</taxon>
        <taxon>Peronosporomycetes</taxon>
        <taxon>Peronosporales</taxon>
        <taxon>Peronosporaceae</taxon>
        <taxon>Phytophthora</taxon>
    </lineage>
</organism>
<reference evidence="1" key="1">
    <citation type="submission" date="2018-10" db="EMBL/GenBank/DDBJ databases">
        <title>Effector identification in a new, highly contiguous assembly of the strawberry crown rot pathogen Phytophthora cactorum.</title>
        <authorList>
            <person name="Armitage A.D."/>
            <person name="Nellist C.F."/>
            <person name="Bates H."/>
            <person name="Vickerstaff R.J."/>
            <person name="Harrison R.J."/>
        </authorList>
    </citation>
    <scope>NUCLEOTIDE SEQUENCE</scope>
    <source>
        <strain evidence="1">P415</strain>
    </source>
</reference>
<protein>
    <submittedName>
        <fullName evidence="1">Uncharacterized protein</fullName>
    </submittedName>
</protein>
<evidence type="ECO:0000313" key="2">
    <source>
        <dbReference type="Proteomes" id="UP000697107"/>
    </source>
</evidence>
<dbReference type="Proteomes" id="UP000697107">
    <property type="component" value="Unassembled WGS sequence"/>
</dbReference>
<dbReference type="EMBL" id="RCML01000786">
    <property type="protein sequence ID" value="KAG2969521.1"/>
    <property type="molecule type" value="Genomic_DNA"/>
</dbReference>
<sequence length="38" mass="4220">MWKVVTGLLCISSMILAPLLRIYHKFMCGCDSSTIGKC</sequence>
<comment type="caution">
    <text evidence="1">The sequence shown here is derived from an EMBL/GenBank/DDBJ whole genome shotgun (WGS) entry which is preliminary data.</text>
</comment>
<proteinExistence type="predicted"/>
<name>A0A8T1FD64_9STRA</name>
<gene>
    <name evidence="1" type="ORF">PC118_g17416</name>
</gene>